<name>A0A7E4ZXF9_PANRE</name>
<reference evidence="3" key="2">
    <citation type="submission" date="2020-10" db="UniProtKB">
        <authorList>
            <consortium name="WormBaseParasite"/>
        </authorList>
    </citation>
    <scope>IDENTIFICATION</scope>
</reference>
<protein>
    <submittedName>
        <fullName evidence="3">FLYWCH-type domain-containing protein</fullName>
    </submittedName>
</protein>
<evidence type="ECO:0000313" key="2">
    <source>
        <dbReference type="Proteomes" id="UP000492821"/>
    </source>
</evidence>
<organism evidence="2 3">
    <name type="scientific">Panagrellus redivivus</name>
    <name type="common">Microworm</name>
    <dbReference type="NCBI Taxonomy" id="6233"/>
    <lineage>
        <taxon>Eukaryota</taxon>
        <taxon>Metazoa</taxon>
        <taxon>Ecdysozoa</taxon>
        <taxon>Nematoda</taxon>
        <taxon>Chromadorea</taxon>
        <taxon>Rhabditida</taxon>
        <taxon>Tylenchina</taxon>
        <taxon>Panagrolaimomorpha</taxon>
        <taxon>Panagrolaimoidea</taxon>
        <taxon>Panagrolaimidae</taxon>
        <taxon>Panagrellus</taxon>
    </lineage>
</organism>
<feature type="region of interest" description="Disordered" evidence="1">
    <location>
        <begin position="147"/>
        <end position="173"/>
    </location>
</feature>
<accession>A0A7E4ZXF9</accession>
<dbReference type="WBParaSite" id="Pan_g23131.t1">
    <property type="protein sequence ID" value="Pan_g23131.t1"/>
    <property type="gene ID" value="Pan_g23131"/>
</dbReference>
<sequence>MVSFFEYPGLTNRETQMINLPSGPLQLPTSTTYTLMGVYDASTNEVNNLRIAHGVSREGDTTSNTAHKAWSKCMRKDCTFRMMSMQNADQIAVFKKGEHNHVVRPSPWRPKPINDPATIDATIDEVIEKVRLDGHNDESAVNDAAANVPVSSKAPRQPIARGMGQRRKKKKTVKKWNIRTPFDNFEALVAHLMAHGATPHRRPRFKKGKINRYYRCQHCSYVALSRRSENLLEKCVLYETRKHLHKVATVPPEHLHLYLEVPDPLPRRIPPGTVIVIDSDDEYSADEAVDGVEANVMDNSPAGTDDVESHFTVDTAVVRGNLVDEAADGNEVEEDAIDNAPAATNHQEVAKVSTEHFDLYLEVPDPLPRCVPPGTVIVIDSDDELLSHDGPDDGEAEEDVRDNAPTATNPADSHVTNEIAAVRGNLGDEAIDGGEANAIDDAPAATDHVYPHVTIGTAVVRCKAPLVDYPDSDDAMDVDALSNDAPAAVHGADSHVETAEEEQILTAINALCRLFKHRAKVSNDLNAVREARGEAGPTTGGLQNTDPDLVREAFGEIDSTFKGYDDLKKMVYKVIPDAPKPPRRRKQARPMKVEYHPPHGALSVWMARLRRLQDAVDQFVDETRTERRERKATSSTSL</sequence>
<reference evidence="2" key="1">
    <citation type="journal article" date="2013" name="Genetics">
        <title>The draft genome and transcriptome of Panagrellus redivivus are shaped by the harsh demands of a free-living lifestyle.</title>
        <authorList>
            <person name="Srinivasan J."/>
            <person name="Dillman A.R."/>
            <person name="Macchietto M.G."/>
            <person name="Heikkinen L."/>
            <person name="Lakso M."/>
            <person name="Fracchia K.M."/>
            <person name="Antoshechkin I."/>
            <person name="Mortazavi A."/>
            <person name="Wong G."/>
            <person name="Sternberg P.W."/>
        </authorList>
    </citation>
    <scope>NUCLEOTIDE SEQUENCE [LARGE SCALE GENOMIC DNA]</scope>
    <source>
        <strain evidence="2">MT8872</strain>
    </source>
</reference>
<dbReference type="Proteomes" id="UP000492821">
    <property type="component" value="Unassembled WGS sequence"/>
</dbReference>
<evidence type="ECO:0000313" key="3">
    <source>
        <dbReference type="WBParaSite" id="Pan_g23131.t1"/>
    </source>
</evidence>
<evidence type="ECO:0000256" key="1">
    <source>
        <dbReference type="SAM" id="MobiDB-lite"/>
    </source>
</evidence>
<dbReference type="AlphaFoldDB" id="A0A7E4ZXF9"/>
<feature type="compositionally biased region" description="Basic residues" evidence="1">
    <location>
        <begin position="164"/>
        <end position="173"/>
    </location>
</feature>
<proteinExistence type="predicted"/>
<feature type="region of interest" description="Disordered" evidence="1">
    <location>
        <begin position="384"/>
        <end position="413"/>
    </location>
</feature>
<keyword evidence="2" id="KW-1185">Reference proteome</keyword>